<name>A0A8H3EEZ5_9LECA</name>
<evidence type="ECO:0000313" key="4">
    <source>
        <dbReference type="Proteomes" id="UP000664521"/>
    </source>
</evidence>
<sequence>MDHAKNLVNPSQPYGIRQALGDGPSSSLVAQGDDVVRPGSLAEVKEMARIAGSLILASGGVVRGITNWGPFLLTKPVKSHALTHDSGHHFIMRFDASPETQRLVYKTVATDPRMIRTGMVRLGKTLGEISKVGGTADWVTRDTRSSEIGGFQRASAFGVREGSIDTS</sequence>
<dbReference type="GO" id="GO:0003735">
    <property type="term" value="F:structural constituent of ribosome"/>
    <property type="evidence" value="ECO:0007669"/>
    <property type="project" value="InterPro"/>
</dbReference>
<dbReference type="EMBL" id="CAJPDS010000002">
    <property type="protein sequence ID" value="CAF9904034.1"/>
    <property type="molecule type" value="Genomic_DNA"/>
</dbReference>
<feature type="region of interest" description="Disordered" evidence="2">
    <location>
        <begin position="1"/>
        <end position="22"/>
    </location>
</feature>
<dbReference type="GO" id="GO:0005840">
    <property type="term" value="C:ribosome"/>
    <property type="evidence" value="ECO:0007669"/>
    <property type="project" value="InterPro"/>
</dbReference>
<dbReference type="AlphaFoldDB" id="A0A8H3EEZ5"/>
<dbReference type="SUPFAM" id="SSF54995">
    <property type="entry name" value="Ribosomal protein S6"/>
    <property type="match status" value="1"/>
</dbReference>
<dbReference type="GO" id="GO:0019843">
    <property type="term" value="F:rRNA binding"/>
    <property type="evidence" value="ECO:0007669"/>
    <property type="project" value="InterPro"/>
</dbReference>
<reference evidence="3" key="1">
    <citation type="submission" date="2021-03" db="EMBL/GenBank/DDBJ databases">
        <authorList>
            <person name="Tagirdzhanova G."/>
        </authorList>
    </citation>
    <scope>NUCLEOTIDE SEQUENCE</scope>
</reference>
<comment type="caution">
    <text evidence="3">The sequence shown here is derived from an EMBL/GenBank/DDBJ whole genome shotgun (WGS) entry which is preliminary data.</text>
</comment>
<dbReference type="Gene3D" id="3.30.70.60">
    <property type="match status" value="1"/>
</dbReference>
<evidence type="ECO:0000256" key="2">
    <source>
        <dbReference type="SAM" id="MobiDB-lite"/>
    </source>
</evidence>
<keyword evidence="4" id="KW-1185">Reference proteome</keyword>
<evidence type="ECO:0000313" key="3">
    <source>
        <dbReference type="EMBL" id="CAF9904034.1"/>
    </source>
</evidence>
<accession>A0A8H3EEZ5</accession>
<dbReference type="Pfam" id="PF01250">
    <property type="entry name" value="Ribosomal_S6"/>
    <property type="match status" value="1"/>
</dbReference>
<dbReference type="Proteomes" id="UP000664521">
    <property type="component" value="Unassembled WGS sequence"/>
</dbReference>
<comment type="similarity">
    <text evidence="1">Belongs to the bacterial ribosomal protein bS6 family.</text>
</comment>
<dbReference type="GO" id="GO:0006412">
    <property type="term" value="P:translation"/>
    <property type="evidence" value="ECO:0007669"/>
    <property type="project" value="InterPro"/>
</dbReference>
<organism evidence="3 4">
    <name type="scientific">Heterodermia speciosa</name>
    <dbReference type="NCBI Taxonomy" id="116794"/>
    <lineage>
        <taxon>Eukaryota</taxon>
        <taxon>Fungi</taxon>
        <taxon>Dikarya</taxon>
        <taxon>Ascomycota</taxon>
        <taxon>Pezizomycotina</taxon>
        <taxon>Lecanoromycetes</taxon>
        <taxon>OSLEUM clade</taxon>
        <taxon>Lecanoromycetidae</taxon>
        <taxon>Caliciales</taxon>
        <taxon>Physciaceae</taxon>
        <taxon>Heterodermia</taxon>
    </lineage>
</organism>
<dbReference type="InterPro" id="IPR035980">
    <property type="entry name" value="Ribosomal_bS6_sf"/>
</dbReference>
<gene>
    <name evidence="3" type="ORF">HETSPECPRED_003326</name>
</gene>
<proteinExistence type="inferred from homology"/>
<dbReference type="InterPro" id="IPR014717">
    <property type="entry name" value="Transl_elong_EF1B/ribsomal_bS6"/>
</dbReference>
<dbReference type="OrthoDB" id="10259681at2759"/>
<protein>
    <submittedName>
        <fullName evidence="3">Uncharacterized protein</fullName>
    </submittedName>
</protein>
<evidence type="ECO:0000256" key="1">
    <source>
        <dbReference type="ARBA" id="ARBA00009512"/>
    </source>
</evidence>
<dbReference type="CDD" id="cd15465">
    <property type="entry name" value="bS6_mito"/>
    <property type="match status" value="1"/>
</dbReference>
<dbReference type="InterPro" id="IPR000529">
    <property type="entry name" value="Ribosomal_bS6"/>
</dbReference>